<organism evidence="10">
    <name type="scientific">Singulisphaera sp. Ch08</name>
    <dbReference type="NCBI Taxonomy" id="3120278"/>
    <lineage>
        <taxon>Bacteria</taxon>
        <taxon>Pseudomonadati</taxon>
        <taxon>Planctomycetota</taxon>
        <taxon>Planctomycetia</taxon>
        <taxon>Isosphaerales</taxon>
        <taxon>Isosphaeraceae</taxon>
        <taxon>Singulisphaera</taxon>
    </lineage>
</organism>
<feature type="transmembrane region" description="Helical" evidence="8">
    <location>
        <begin position="116"/>
        <end position="132"/>
    </location>
</feature>
<dbReference type="PANTHER" id="PTHR33908:SF11">
    <property type="entry name" value="MEMBRANE PROTEIN"/>
    <property type="match status" value="1"/>
</dbReference>
<accession>A0AAU7CAT0</accession>
<keyword evidence="7 8" id="KW-0472">Membrane</keyword>
<feature type="transmembrane region" description="Helical" evidence="8">
    <location>
        <begin position="205"/>
        <end position="227"/>
    </location>
</feature>
<evidence type="ECO:0000256" key="7">
    <source>
        <dbReference type="ARBA" id="ARBA00023136"/>
    </source>
</evidence>
<proteinExistence type="predicted"/>
<keyword evidence="3 10" id="KW-0328">Glycosyltransferase</keyword>
<feature type="transmembrane region" description="Helical" evidence="8">
    <location>
        <begin position="84"/>
        <end position="104"/>
    </location>
</feature>
<dbReference type="GO" id="GO:0005886">
    <property type="term" value="C:plasma membrane"/>
    <property type="evidence" value="ECO:0007669"/>
    <property type="project" value="UniProtKB-SubCell"/>
</dbReference>
<feature type="transmembrane region" description="Helical" evidence="8">
    <location>
        <begin position="340"/>
        <end position="361"/>
    </location>
</feature>
<evidence type="ECO:0000313" key="10">
    <source>
        <dbReference type="EMBL" id="XBH02572.1"/>
    </source>
</evidence>
<evidence type="ECO:0000256" key="1">
    <source>
        <dbReference type="ARBA" id="ARBA00004651"/>
    </source>
</evidence>
<protein>
    <submittedName>
        <fullName evidence="10">Glycosyltransferase family 39 protein</fullName>
        <ecNumber evidence="10">2.4.-.-</ecNumber>
    </submittedName>
</protein>
<keyword evidence="6 8" id="KW-1133">Transmembrane helix</keyword>
<dbReference type="PANTHER" id="PTHR33908">
    <property type="entry name" value="MANNOSYLTRANSFERASE YKCB-RELATED"/>
    <property type="match status" value="1"/>
</dbReference>
<dbReference type="RefSeq" id="WP_406695314.1">
    <property type="nucleotide sequence ID" value="NZ_CP155447.1"/>
</dbReference>
<dbReference type="GO" id="GO:0009103">
    <property type="term" value="P:lipopolysaccharide biosynthetic process"/>
    <property type="evidence" value="ECO:0007669"/>
    <property type="project" value="UniProtKB-ARBA"/>
</dbReference>
<keyword evidence="4 10" id="KW-0808">Transferase</keyword>
<evidence type="ECO:0000256" key="3">
    <source>
        <dbReference type="ARBA" id="ARBA00022676"/>
    </source>
</evidence>
<dbReference type="AlphaFoldDB" id="A0AAU7CAT0"/>
<dbReference type="InterPro" id="IPR050297">
    <property type="entry name" value="LipidA_mod_glycosyltrf_83"/>
</dbReference>
<evidence type="ECO:0000256" key="8">
    <source>
        <dbReference type="SAM" id="Phobius"/>
    </source>
</evidence>
<evidence type="ECO:0000256" key="5">
    <source>
        <dbReference type="ARBA" id="ARBA00022692"/>
    </source>
</evidence>
<name>A0AAU7CAT0_9BACT</name>
<feature type="domain" description="Glycosyltransferase RgtA/B/C/D-like" evidence="9">
    <location>
        <begin position="85"/>
        <end position="215"/>
    </location>
</feature>
<gene>
    <name evidence="10" type="ORF">V5E97_30230</name>
</gene>
<sequence length="543" mass="59142">MSGRRCLLALVLLAAALHIAGIARSLLPAQDGLKFLRTARDFQNRPWIDVIRGADQHPLYPALVALSEPLIAAIRGSGPDTWRIAAQAVSALASLALLIPLYGLTRSLFDARIARIAVLIYVVLPLPAAIGHDTLSDSLALFAALLALWLGEISLRSSGWKAPLGCGIVAGLGFLTRPEVLIVPLAVAVTWISRGGVLALNRPRIALARLSALGLSFLVLVGAYALLKGEVSEKLALRQGMGMGPRKVQVRRAEQWLPSGLNDPRWDFSPKEESEEPAIATAPGIVARLSLQWAECLCGLFAVFALWGVARARFIRQLCEPSQPVRQTLDGEPSPPPHHWGPRLIAVYLVLFSLVLFRHALKMGYLSDRHTLTLVLASIPWAAAGTFVCMRGVAVRLRWSPRFARMAGIAAVLTLVAVGARLQSKPTHPSRWGHWAAGRWLAAHADPADAVLDTRGWAAFVSGQRSYDYWHVRQAFTDSQLRYVVVGTGELAAESRRAATLRAVLAYSADPVVEFPERQDGHGGAGVRVYRYRRPASWEGIRR</sequence>
<evidence type="ECO:0000259" key="9">
    <source>
        <dbReference type="Pfam" id="PF13231"/>
    </source>
</evidence>
<evidence type="ECO:0000256" key="6">
    <source>
        <dbReference type="ARBA" id="ARBA00022989"/>
    </source>
</evidence>
<keyword evidence="2" id="KW-1003">Cell membrane</keyword>
<keyword evidence="5 8" id="KW-0812">Transmembrane</keyword>
<dbReference type="EMBL" id="CP155447">
    <property type="protein sequence ID" value="XBH02572.1"/>
    <property type="molecule type" value="Genomic_DNA"/>
</dbReference>
<dbReference type="InterPro" id="IPR038731">
    <property type="entry name" value="RgtA/B/C-like"/>
</dbReference>
<feature type="transmembrane region" description="Helical" evidence="8">
    <location>
        <begin position="167"/>
        <end position="193"/>
    </location>
</feature>
<evidence type="ECO:0000256" key="2">
    <source>
        <dbReference type="ARBA" id="ARBA00022475"/>
    </source>
</evidence>
<feature type="transmembrane region" description="Helical" evidence="8">
    <location>
        <begin position="373"/>
        <end position="397"/>
    </location>
</feature>
<reference evidence="10" key="1">
    <citation type="submission" date="2024-05" db="EMBL/GenBank/DDBJ databases">
        <title>Planctomycetes of the genus Singulisphaera possess chitinolytic capabilities.</title>
        <authorList>
            <person name="Ivanova A."/>
        </authorList>
    </citation>
    <scope>NUCLEOTIDE SEQUENCE</scope>
    <source>
        <strain evidence="10">Ch08T</strain>
    </source>
</reference>
<comment type="subcellular location">
    <subcellularLocation>
        <location evidence="1">Cell membrane</location>
        <topology evidence="1">Multi-pass membrane protein</topology>
    </subcellularLocation>
</comment>
<dbReference type="GO" id="GO:0016763">
    <property type="term" value="F:pentosyltransferase activity"/>
    <property type="evidence" value="ECO:0007669"/>
    <property type="project" value="TreeGrafter"/>
</dbReference>
<dbReference type="Pfam" id="PF13231">
    <property type="entry name" value="PMT_2"/>
    <property type="match status" value="1"/>
</dbReference>
<evidence type="ECO:0000256" key="4">
    <source>
        <dbReference type="ARBA" id="ARBA00022679"/>
    </source>
</evidence>
<dbReference type="EC" id="2.4.-.-" evidence="10"/>